<comment type="caution">
    <text evidence="1">The sequence shown here is derived from an EMBL/GenBank/DDBJ whole genome shotgun (WGS) entry which is preliminary data.</text>
</comment>
<proteinExistence type="predicted"/>
<dbReference type="GO" id="GO:0043874">
    <property type="term" value="F:acireductone synthase activity"/>
    <property type="evidence" value="ECO:0007669"/>
    <property type="project" value="TreeGrafter"/>
</dbReference>
<organism evidence="1 2">
    <name type="scientific">Trypanosoma conorhini</name>
    <dbReference type="NCBI Taxonomy" id="83891"/>
    <lineage>
        <taxon>Eukaryota</taxon>
        <taxon>Discoba</taxon>
        <taxon>Euglenozoa</taxon>
        <taxon>Kinetoplastea</taxon>
        <taxon>Metakinetoplastina</taxon>
        <taxon>Trypanosomatida</taxon>
        <taxon>Trypanosomatidae</taxon>
        <taxon>Trypanosoma</taxon>
    </lineage>
</organism>
<gene>
    <name evidence="1" type="ORF">Tco025E_01773</name>
</gene>
<dbReference type="GO" id="GO:0019509">
    <property type="term" value="P:L-methionine salvage from methylthioadenosine"/>
    <property type="evidence" value="ECO:0007669"/>
    <property type="project" value="TreeGrafter"/>
</dbReference>
<accession>A0A422Q7P8</accession>
<evidence type="ECO:0000313" key="2">
    <source>
        <dbReference type="Proteomes" id="UP000284403"/>
    </source>
</evidence>
<dbReference type="GeneID" id="40315384"/>
<dbReference type="Gene3D" id="3.40.50.1000">
    <property type="entry name" value="HAD superfamily/HAD-like"/>
    <property type="match status" value="1"/>
</dbReference>
<dbReference type="OrthoDB" id="272500at2759"/>
<keyword evidence="2" id="KW-1185">Reference proteome</keyword>
<dbReference type="Proteomes" id="UP000284403">
    <property type="component" value="Unassembled WGS sequence"/>
</dbReference>
<dbReference type="PANTHER" id="PTHR20371:SF1">
    <property type="entry name" value="ENOLASE-PHOSPHATASE E1"/>
    <property type="match status" value="1"/>
</dbReference>
<dbReference type="SUPFAM" id="SSF56784">
    <property type="entry name" value="HAD-like"/>
    <property type="match status" value="1"/>
</dbReference>
<dbReference type="AlphaFoldDB" id="A0A422Q7P8"/>
<dbReference type="InterPro" id="IPR023214">
    <property type="entry name" value="HAD_sf"/>
</dbReference>
<dbReference type="PANTHER" id="PTHR20371">
    <property type="entry name" value="ENOLASE-PHOSPHATASE E1"/>
    <property type="match status" value="1"/>
</dbReference>
<protein>
    <submittedName>
        <fullName evidence="1">Uncharacterized protein</fullName>
    </submittedName>
</protein>
<dbReference type="InterPro" id="IPR036412">
    <property type="entry name" value="HAD-like_sf"/>
</dbReference>
<dbReference type="EMBL" id="MKKU01000062">
    <property type="protein sequence ID" value="RNF25986.1"/>
    <property type="molecule type" value="Genomic_DNA"/>
</dbReference>
<evidence type="ECO:0000313" key="1">
    <source>
        <dbReference type="EMBL" id="RNF25986.1"/>
    </source>
</evidence>
<sequence>MKQAVVGYKVQNLLNFLVENPQLKDEVIGISEPLAATQTEFVMRRRRSLQDEDAITVYLLGMEGTVAPLPLVSQVLQWQAENIKAFVHSHFPGDADLCGIIGRASQCLPPLRKALNATQVDKDEVLSLFIDHIDALESAKVPYPSYYSELLEMVLEDGFTSEVLHSKLFQDAAISIKEWGSPRQQQTFVAICSICPTATARMLLRYCSYDDLSPYVFDYFDQRSVGSMIEPHTYLTIRRRLEKSLSRISSEINVVFITDSSNGAVAANASGAADATFFSVRPFNKPVTLDTLFVLDAATISSFHQLRGGGVSYPLLCAEARECNSRRAASNEKRKTLPQGAVV</sequence>
<reference evidence="1 2" key="1">
    <citation type="journal article" date="2018" name="BMC Genomics">
        <title>Genomic comparison of Trypanosoma conorhini and Trypanosoma rangeli to Trypanosoma cruzi strains of high and low virulence.</title>
        <authorList>
            <person name="Bradwell K.R."/>
            <person name="Koparde V.N."/>
            <person name="Matveyev A.V."/>
            <person name="Serrano M.G."/>
            <person name="Alves J.M."/>
            <person name="Parikh H."/>
            <person name="Huang B."/>
            <person name="Lee V."/>
            <person name="Espinosa-Alvarez O."/>
            <person name="Ortiz P.A."/>
            <person name="Costa-Martins A.G."/>
            <person name="Teixeira M.M."/>
            <person name="Buck G.A."/>
        </authorList>
    </citation>
    <scope>NUCLEOTIDE SEQUENCE [LARGE SCALE GENOMIC DNA]</scope>
    <source>
        <strain evidence="1 2">025E</strain>
    </source>
</reference>
<dbReference type="RefSeq" id="XP_029231192.1">
    <property type="nucleotide sequence ID" value="XM_029368709.1"/>
</dbReference>
<name>A0A422Q7P8_9TRYP</name>